<name>A0ABT3FJS1_9BACT</name>
<evidence type="ECO:0000313" key="2">
    <source>
        <dbReference type="Proteomes" id="UP001207930"/>
    </source>
</evidence>
<keyword evidence="2" id="KW-1185">Reference proteome</keyword>
<sequence length="377" mass="41070">MIGQVPTTSEIEIEMDTVDPPPEARGLAFFAVDHTNTIGLSLDEIEALRPPVIIDGFLRHGEVMLLGAESKSRKSWLAQDAGFAVAAGQPWLTDPDGCGGFTTVKGRVHVIDLELDRSEIRFRFAKARGNRLPGDVEAQHEVTEAFRSYCFEGLNAAHILPKLEEMKGTVQPGDLVVIDCFYRLVADGNETNEVAKMLETIKRFASETRTGVIVVDHFRKAGDERARNRFAGSFVKQASANTLVAIEVAKDGSLALNIDARTFHGCPVVHARFSLETYSFEAIPDAEIAASRTDRKKAEQTHQIVAAWQGIGAAGTTTASDAKVRWGITRQAATSRMNAFLTAGFVEKVETPGNKADQWKLTLAGRVLYAEAAQLAT</sequence>
<dbReference type="EMBL" id="JAPDDS010000002">
    <property type="protein sequence ID" value="MCW1883818.1"/>
    <property type="molecule type" value="Genomic_DNA"/>
</dbReference>
<keyword evidence="1" id="KW-0067">ATP-binding</keyword>
<dbReference type="SUPFAM" id="SSF52540">
    <property type="entry name" value="P-loop containing nucleoside triphosphate hydrolases"/>
    <property type="match status" value="1"/>
</dbReference>
<proteinExistence type="predicted"/>
<organism evidence="1 2">
    <name type="scientific">Luteolibacter flavescens</name>
    <dbReference type="NCBI Taxonomy" id="1859460"/>
    <lineage>
        <taxon>Bacteria</taxon>
        <taxon>Pseudomonadati</taxon>
        <taxon>Verrucomicrobiota</taxon>
        <taxon>Verrucomicrobiia</taxon>
        <taxon>Verrucomicrobiales</taxon>
        <taxon>Verrucomicrobiaceae</taxon>
        <taxon>Luteolibacter</taxon>
    </lineage>
</organism>
<dbReference type="Pfam" id="PF13481">
    <property type="entry name" value="AAA_25"/>
    <property type="match status" value="1"/>
</dbReference>
<accession>A0ABT3FJS1</accession>
<evidence type="ECO:0000313" key="1">
    <source>
        <dbReference type="EMBL" id="MCW1883818.1"/>
    </source>
</evidence>
<keyword evidence="1" id="KW-0547">Nucleotide-binding</keyword>
<reference evidence="1 2" key="1">
    <citation type="submission" date="2022-10" db="EMBL/GenBank/DDBJ databases">
        <title>Luteolibacter flavescens strain MCCC 1K03193, whole genome shotgun sequencing project.</title>
        <authorList>
            <person name="Zhao G."/>
            <person name="Shen L."/>
        </authorList>
    </citation>
    <scope>NUCLEOTIDE SEQUENCE [LARGE SCALE GENOMIC DNA]</scope>
    <source>
        <strain evidence="1 2">MCCC 1K03193</strain>
    </source>
</reference>
<dbReference type="GO" id="GO:0004386">
    <property type="term" value="F:helicase activity"/>
    <property type="evidence" value="ECO:0007669"/>
    <property type="project" value="UniProtKB-KW"/>
</dbReference>
<dbReference type="InterPro" id="IPR027417">
    <property type="entry name" value="P-loop_NTPase"/>
</dbReference>
<dbReference type="RefSeq" id="WP_264499780.1">
    <property type="nucleotide sequence ID" value="NZ_JAPDDS010000002.1"/>
</dbReference>
<dbReference type="Proteomes" id="UP001207930">
    <property type="component" value="Unassembled WGS sequence"/>
</dbReference>
<protein>
    <submittedName>
        <fullName evidence="1">Helicase RepA family protein</fullName>
    </submittedName>
</protein>
<gene>
    <name evidence="1" type="ORF">OKA04_03700</name>
</gene>
<keyword evidence="1" id="KW-0347">Helicase</keyword>
<dbReference type="Gene3D" id="3.40.50.300">
    <property type="entry name" value="P-loop containing nucleotide triphosphate hydrolases"/>
    <property type="match status" value="1"/>
</dbReference>
<comment type="caution">
    <text evidence="1">The sequence shown here is derived from an EMBL/GenBank/DDBJ whole genome shotgun (WGS) entry which is preliminary data.</text>
</comment>
<keyword evidence="1" id="KW-0378">Hydrolase</keyword>